<proteinExistence type="predicted"/>
<dbReference type="InterPro" id="IPR014922">
    <property type="entry name" value="YdhG-like"/>
</dbReference>
<dbReference type="RefSeq" id="WP_321564007.1">
    <property type="nucleotide sequence ID" value="NZ_CP139558.1"/>
</dbReference>
<evidence type="ECO:0000313" key="2">
    <source>
        <dbReference type="EMBL" id="WPU94894.1"/>
    </source>
</evidence>
<feature type="domain" description="YdhG-like" evidence="1">
    <location>
        <begin position="26"/>
        <end position="131"/>
    </location>
</feature>
<protein>
    <submittedName>
        <fullName evidence="2">DUF1801 domain-containing protein</fullName>
    </submittedName>
</protein>
<accession>A0ABZ0TSZ4</accession>
<evidence type="ECO:0000313" key="3">
    <source>
        <dbReference type="Proteomes" id="UP001324380"/>
    </source>
</evidence>
<gene>
    <name evidence="2" type="ORF">SNE25_05090</name>
</gene>
<reference evidence="2 3" key="1">
    <citation type="submission" date="2023-11" db="EMBL/GenBank/DDBJ databases">
        <title>Analysis of the Genomes of Mucilaginibacter gossypii cycad 4 and M. sabulilitoris SNA2: microbes with the potential for plant growth promotion.</title>
        <authorList>
            <person name="Hirsch A.M."/>
            <person name="Humm E."/>
            <person name="Rubbi M."/>
            <person name="Del Vecchio G."/>
            <person name="Ha S.M."/>
            <person name="Pellegrini M."/>
            <person name="Gunsalus R.P."/>
        </authorList>
    </citation>
    <scope>NUCLEOTIDE SEQUENCE [LARGE SCALE GENOMIC DNA]</scope>
    <source>
        <strain evidence="2 3">SNA2</strain>
    </source>
</reference>
<sequence length="141" mass="15824">MAELGITTNTQLVSAYIQKLGEPTAAIVEALRQIILSTDPEIAEEIKWNAPSFFYTGPMKPFNPKEYKRHIIVMNLHKRILLVLPSGVKLNDASGLLEGGYSDGRRLVNITGMADVIQKEPLLRATVKEWLKVTKKEYSQD</sequence>
<evidence type="ECO:0000259" key="1">
    <source>
        <dbReference type="Pfam" id="PF08818"/>
    </source>
</evidence>
<dbReference type="SUPFAM" id="SSF159888">
    <property type="entry name" value="YdhG-like"/>
    <property type="match status" value="1"/>
</dbReference>
<keyword evidence="3" id="KW-1185">Reference proteome</keyword>
<dbReference type="Proteomes" id="UP001324380">
    <property type="component" value="Chromosome"/>
</dbReference>
<dbReference type="Gene3D" id="3.90.1150.200">
    <property type="match status" value="1"/>
</dbReference>
<dbReference type="EMBL" id="CP139558">
    <property type="protein sequence ID" value="WPU94894.1"/>
    <property type="molecule type" value="Genomic_DNA"/>
</dbReference>
<organism evidence="2 3">
    <name type="scientific">Mucilaginibacter sabulilitoris</name>
    <dbReference type="NCBI Taxonomy" id="1173583"/>
    <lineage>
        <taxon>Bacteria</taxon>
        <taxon>Pseudomonadati</taxon>
        <taxon>Bacteroidota</taxon>
        <taxon>Sphingobacteriia</taxon>
        <taxon>Sphingobacteriales</taxon>
        <taxon>Sphingobacteriaceae</taxon>
        <taxon>Mucilaginibacter</taxon>
    </lineage>
</organism>
<name>A0ABZ0TSZ4_9SPHI</name>
<dbReference type="Pfam" id="PF08818">
    <property type="entry name" value="DUF1801"/>
    <property type="match status" value="1"/>
</dbReference>